<feature type="transmembrane region" description="Helical" evidence="7">
    <location>
        <begin position="53"/>
        <end position="76"/>
    </location>
</feature>
<name>A0A222MYU4_9BACT</name>
<organism evidence="8 9">
    <name type="scientific">Campylobacter avium LMG 24591</name>
    <dbReference type="NCBI Taxonomy" id="522484"/>
    <lineage>
        <taxon>Bacteria</taxon>
        <taxon>Pseudomonadati</taxon>
        <taxon>Campylobacterota</taxon>
        <taxon>Epsilonproteobacteria</taxon>
        <taxon>Campylobacterales</taxon>
        <taxon>Campylobacteraceae</taxon>
        <taxon>Campylobacter</taxon>
    </lineage>
</organism>
<dbReference type="InterPro" id="IPR003770">
    <property type="entry name" value="MLTG-like"/>
</dbReference>
<dbReference type="HAMAP" id="MF_02065">
    <property type="entry name" value="MltG"/>
    <property type="match status" value="1"/>
</dbReference>
<dbReference type="NCBIfam" id="TIGR00247">
    <property type="entry name" value="endolytic transglycosylase MltG"/>
    <property type="match status" value="1"/>
</dbReference>
<dbReference type="GO" id="GO:0071555">
    <property type="term" value="P:cell wall organization"/>
    <property type="evidence" value="ECO:0007669"/>
    <property type="project" value="UniProtKB-KW"/>
</dbReference>
<sequence>MLIFFALIISLLSNFIYNSCTENFLLSKEDMLKPILSVIKGIIKTMKNTMLRYMSFFFILVEVLLILMIGLFYYLLMPIKTSSVVYLPQGSVSKIIADLNTNNNKMSKIDELTLRLLGHPQAGWINIGKENLSKIDFLYKLTVAKAALESITLIPGETTVVFLDQISKQLNLSKEKLLSEYEKQARYKEGMLYPETYKIPKGINEELLIKLLLQHSQNAFKTASTKFFGDYNEKKWHDYVIIASVIQKEAANNEEMPIVASVIYNRLRIGMKLQMDGTLNYGEYSHTKITPQRIREDESSYNTYKHEGLPAEAVCNVSLNAIKAAIFPAKSDYLYFMRDKSTGQHIFTTNINDHNKAVAAQR</sequence>
<comment type="catalytic activity">
    <reaction evidence="7">
        <text>a peptidoglycan chain = a peptidoglycan chain with N-acetyl-1,6-anhydromuramyl-[peptide] at the reducing end + a peptidoglycan chain with N-acetylglucosamine at the non-reducing end.</text>
        <dbReference type="EC" id="4.2.2.29"/>
    </reaction>
</comment>
<comment type="subcellular location">
    <subcellularLocation>
        <location evidence="7">Cell membrane</location>
        <topology evidence="7">Single-pass membrane protein</topology>
    </subcellularLocation>
</comment>
<gene>
    <name evidence="7" type="primary">mltG</name>
    <name evidence="8" type="ORF">CAV_1138</name>
</gene>
<accession>A0A222MYU4</accession>
<comment type="function">
    <text evidence="7">Functions as a peptidoglycan terminase that cleaves nascent peptidoglycan strands endolytically to terminate their elongation.</text>
</comment>
<protein>
    <recommendedName>
        <fullName evidence="7">Endolytic murein transglycosylase</fullName>
        <ecNumber evidence="7">4.2.2.29</ecNumber>
    </recommendedName>
    <alternativeName>
        <fullName evidence="7">Peptidoglycan lytic transglycosylase</fullName>
    </alternativeName>
    <alternativeName>
        <fullName evidence="7">Peptidoglycan polymerization terminase</fullName>
    </alternativeName>
</protein>
<evidence type="ECO:0000256" key="5">
    <source>
        <dbReference type="ARBA" id="ARBA00023239"/>
    </source>
</evidence>
<dbReference type="PANTHER" id="PTHR30518">
    <property type="entry name" value="ENDOLYTIC MUREIN TRANSGLYCOSYLASE"/>
    <property type="match status" value="1"/>
</dbReference>
<dbReference type="GO" id="GO:0005886">
    <property type="term" value="C:plasma membrane"/>
    <property type="evidence" value="ECO:0007669"/>
    <property type="project" value="UniProtKB-SubCell"/>
</dbReference>
<evidence type="ECO:0000256" key="6">
    <source>
        <dbReference type="ARBA" id="ARBA00023316"/>
    </source>
</evidence>
<keyword evidence="4 7" id="KW-0472">Membrane</keyword>
<reference evidence="8 9" key="1">
    <citation type="submission" date="2017-07" db="EMBL/GenBank/DDBJ databases">
        <title>Analysis of two Campylobacter avium genomes and identification of a novel hippuricase gene.</title>
        <authorList>
            <person name="Miller W.G."/>
            <person name="Chapman M.H."/>
            <person name="Yee E."/>
            <person name="Revez J."/>
            <person name="Bono J.L."/>
            <person name="Rossi M."/>
        </authorList>
    </citation>
    <scope>NUCLEOTIDE SEQUENCE [LARGE SCALE GENOMIC DNA]</scope>
    <source>
        <strain evidence="8 9">LMG 24591</strain>
    </source>
</reference>
<evidence type="ECO:0000256" key="4">
    <source>
        <dbReference type="ARBA" id="ARBA00023136"/>
    </source>
</evidence>
<dbReference type="GO" id="GO:0009252">
    <property type="term" value="P:peptidoglycan biosynthetic process"/>
    <property type="evidence" value="ECO:0007669"/>
    <property type="project" value="UniProtKB-UniRule"/>
</dbReference>
<keyword evidence="5 7" id="KW-0456">Lyase</keyword>
<evidence type="ECO:0000313" key="9">
    <source>
        <dbReference type="Proteomes" id="UP000201169"/>
    </source>
</evidence>
<evidence type="ECO:0000256" key="7">
    <source>
        <dbReference type="HAMAP-Rule" id="MF_02065"/>
    </source>
</evidence>
<feature type="site" description="Important for catalytic activity" evidence="7">
    <location>
        <position position="249"/>
    </location>
</feature>
<evidence type="ECO:0000256" key="2">
    <source>
        <dbReference type="ARBA" id="ARBA00022692"/>
    </source>
</evidence>
<keyword evidence="1 7" id="KW-1003">Cell membrane</keyword>
<dbReference type="KEGG" id="cavi:CAV_1138"/>
<comment type="similarity">
    <text evidence="7">Belongs to the transglycosylase MltG family.</text>
</comment>
<evidence type="ECO:0000256" key="1">
    <source>
        <dbReference type="ARBA" id="ARBA00022475"/>
    </source>
</evidence>
<dbReference type="GO" id="GO:0008932">
    <property type="term" value="F:lytic endotransglycosylase activity"/>
    <property type="evidence" value="ECO:0007669"/>
    <property type="project" value="UniProtKB-UniRule"/>
</dbReference>
<dbReference type="Gene3D" id="3.30.160.60">
    <property type="entry name" value="Classic Zinc Finger"/>
    <property type="match status" value="1"/>
</dbReference>
<dbReference type="Proteomes" id="UP000201169">
    <property type="component" value="Chromosome"/>
</dbReference>
<evidence type="ECO:0000313" key="8">
    <source>
        <dbReference type="EMBL" id="ASQ30766.1"/>
    </source>
</evidence>
<evidence type="ECO:0000256" key="3">
    <source>
        <dbReference type="ARBA" id="ARBA00022989"/>
    </source>
</evidence>
<dbReference type="EMBL" id="CP022347">
    <property type="protein sequence ID" value="ASQ30766.1"/>
    <property type="molecule type" value="Genomic_DNA"/>
</dbReference>
<keyword evidence="9" id="KW-1185">Reference proteome</keyword>
<proteinExistence type="inferred from homology"/>
<keyword evidence="3 7" id="KW-1133">Transmembrane helix</keyword>
<dbReference type="EC" id="4.2.2.29" evidence="7"/>
<keyword evidence="6 7" id="KW-0961">Cell wall biogenesis/degradation</keyword>
<dbReference type="PANTHER" id="PTHR30518:SF2">
    <property type="entry name" value="ENDOLYTIC MUREIN TRANSGLYCOSYLASE"/>
    <property type="match status" value="1"/>
</dbReference>
<dbReference type="Pfam" id="PF02618">
    <property type="entry name" value="YceG"/>
    <property type="match status" value="1"/>
</dbReference>
<keyword evidence="2 7" id="KW-0812">Transmembrane</keyword>
<dbReference type="AlphaFoldDB" id="A0A222MYU4"/>